<dbReference type="InterPro" id="IPR031330">
    <property type="entry name" value="Gly_Hdrlase_35_cat"/>
</dbReference>
<organism evidence="14 15">
    <name type="scientific">Paenibacillus foliorum</name>
    <dbReference type="NCBI Taxonomy" id="2654974"/>
    <lineage>
        <taxon>Bacteria</taxon>
        <taxon>Bacillati</taxon>
        <taxon>Bacillota</taxon>
        <taxon>Bacilli</taxon>
        <taxon>Bacillales</taxon>
        <taxon>Paenibacillaceae</taxon>
        <taxon>Paenibacillus</taxon>
    </lineage>
</organism>
<comment type="similarity">
    <text evidence="2 10">Belongs to the glycosyl hydrolase 35 family.</text>
</comment>
<feature type="active site" description="Proton donor" evidence="8">
    <location>
        <position position="158"/>
    </location>
</feature>
<evidence type="ECO:0000259" key="13">
    <source>
        <dbReference type="Pfam" id="PF21467"/>
    </source>
</evidence>
<dbReference type="Gene3D" id="2.60.120.260">
    <property type="entry name" value="Galactose-binding domain-like"/>
    <property type="match status" value="2"/>
</dbReference>
<protein>
    <recommendedName>
        <fullName evidence="3 9">Beta-galactosidase</fullName>
        <ecNumber evidence="3 9">3.2.1.23</ecNumber>
    </recommendedName>
</protein>
<keyword evidence="4" id="KW-0732">Signal</keyword>
<dbReference type="InterPro" id="IPR048912">
    <property type="entry name" value="BetaGal1-like_ABD1"/>
</dbReference>
<feature type="domain" description="Glycoside hydrolase 35 catalytic" evidence="11">
    <location>
        <begin position="11"/>
        <end position="324"/>
    </location>
</feature>
<evidence type="ECO:0000256" key="4">
    <source>
        <dbReference type="ARBA" id="ARBA00022729"/>
    </source>
</evidence>
<dbReference type="InterPro" id="IPR017853">
    <property type="entry name" value="GH"/>
</dbReference>
<keyword evidence="5 9" id="KW-0378">Hydrolase</keyword>
<name>A0A972JZG2_9BACL</name>
<keyword evidence="15" id="KW-1185">Reference proteome</keyword>
<gene>
    <name evidence="14" type="ORF">GC093_05630</name>
</gene>
<comment type="catalytic activity">
    <reaction evidence="1 9">
        <text>Hydrolysis of terminal non-reducing beta-D-galactose residues in beta-D-galactosides.</text>
        <dbReference type="EC" id="3.2.1.23"/>
    </reaction>
</comment>
<evidence type="ECO:0000256" key="2">
    <source>
        <dbReference type="ARBA" id="ARBA00009809"/>
    </source>
</evidence>
<dbReference type="PANTHER" id="PTHR23421">
    <property type="entry name" value="BETA-GALACTOSIDASE RELATED"/>
    <property type="match status" value="1"/>
</dbReference>
<dbReference type="SUPFAM" id="SSF49785">
    <property type="entry name" value="Galactose-binding domain-like"/>
    <property type="match status" value="1"/>
</dbReference>
<dbReference type="InterPro" id="IPR019801">
    <property type="entry name" value="Glyco_hydro_35_CS"/>
</dbReference>
<dbReference type="GO" id="GO:0005975">
    <property type="term" value="P:carbohydrate metabolic process"/>
    <property type="evidence" value="ECO:0007669"/>
    <property type="project" value="InterPro"/>
</dbReference>
<dbReference type="Gene3D" id="3.20.20.80">
    <property type="entry name" value="Glycosidases"/>
    <property type="match status" value="1"/>
</dbReference>
<dbReference type="FunFam" id="2.60.120.260:FF:000021">
    <property type="entry name" value="Beta-galactosidase"/>
    <property type="match status" value="1"/>
</dbReference>
<evidence type="ECO:0000256" key="6">
    <source>
        <dbReference type="ARBA" id="ARBA00023180"/>
    </source>
</evidence>
<feature type="domain" description="Beta-galactosidase galactose-binding" evidence="13">
    <location>
        <begin position="500"/>
        <end position="558"/>
    </location>
</feature>
<dbReference type="FunFam" id="3.20.20.80:FF:000115">
    <property type="entry name" value="Beta-galactosidase"/>
    <property type="match status" value="1"/>
</dbReference>
<dbReference type="InterPro" id="IPR001944">
    <property type="entry name" value="Glycoside_Hdrlase_35"/>
</dbReference>
<dbReference type="Proteomes" id="UP000641588">
    <property type="component" value="Unassembled WGS sequence"/>
</dbReference>
<keyword evidence="7 9" id="KW-0326">Glycosidase</keyword>
<evidence type="ECO:0000256" key="9">
    <source>
        <dbReference type="RuleBase" id="RU000675"/>
    </source>
</evidence>
<evidence type="ECO:0000259" key="12">
    <source>
        <dbReference type="Pfam" id="PF21317"/>
    </source>
</evidence>
<dbReference type="Pfam" id="PF21467">
    <property type="entry name" value="BetaGal_gal-bd"/>
    <property type="match status" value="1"/>
</dbReference>
<dbReference type="InterPro" id="IPR048913">
    <property type="entry name" value="BetaGal_gal-bd"/>
</dbReference>
<proteinExistence type="inferred from homology"/>
<dbReference type="SUPFAM" id="SSF51445">
    <property type="entry name" value="(Trans)glycosidases"/>
    <property type="match status" value="1"/>
</dbReference>
<dbReference type="InterPro" id="IPR026283">
    <property type="entry name" value="B-gal_1-like"/>
</dbReference>
<feature type="active site" description="Nucleophile" evidence="8">
    <location>
        <position position="234"/>
    </location>
</feature>
<feature type="domain" description="Beta-galactosidase 1-like first all-beta" evidence="12">
    <location>
        <begin position="369"/>
        <end position="479"/>
    </location>
</feature>
<dbReference type="EMBL" id="WHOD01000020">
    <property type="protein sequence ID" value="NOU92710.1"/>
    <property type="molecule type" value="Genomic_DNA"/>
</dbReference>
<dbReference type="PRINTS" id="PR00742">
    <property type="entry name" value="GLHYDRLASE35"/>
</dbReference>
<dbReference type="EC" id="3.2.1.23" evidence="3 9"/>
<evidence type="ECO:0000256" key="5">
    <source>
        <dbReference type="ARBA" id="ARBA00022801"/>
    </source>
</evidence>
<sequence length="591" mass="67043">MAIFKVEGDRFTYKGEQIRILSGAVHYFRVVPAYWEDRLLKLKACGFNTVETYVPWNFHEPQEGYFCFEGMADLVGFIEKAGELGLHVIVRPSPYICAEWEFGGLPAWLLRYPDIRLRCSDPLFLSKVDAYYDVLIPKLIPLLSTNGGPVIAVQVENEYGSYGNDKTYLEHIRQGLLQRGIDVLLFTSDGPTDQMLQGGTLENVLATVNFGSQTAESFAKLQEYRPGQPLFCMEYWNGWFDHWMEDHHTRDAMDAARVFEDMLEAGASVNFYMFHGGTNFGFTNGANHIKAYEPTITSYDYDSPLNEWGEPTEKYYAIRESLSKYADIGQLELPEPKPKKNYGIVKVTERADLFGQLNLISEEIYSVCPEPMEKLGQAYGFILYTTQLSGPRNGQELHLQEVHDRAQVFLNGTELGVIERWNPQPLKMDVPHEGARLDILVENMGRINYGPLLKDYKGITEGVRLDNQFQFSWSMHPLPMERLEQLQFEVLSDCNSIEGPAFYKAIFHVGEIADTFLSLEGWSKGVAFLNGFNLGRYWNAGPQKTLYVPGPLLRHGDNELILFELHGSNSAEVAFVDAPDLGKVAAVTPEF</sequence>
<evidence type="ECO:0000256" key="10">
    <source>
        <dbReference type="RuleBase" id="RU003679"/>
    </source>
</evidence>
<reference evidence="14" key="1">
    <citation type="submission" date="2019-10" db="EMBL/GenBank/DDBJ databases">
        <title>Description of Paenibacillus glebae sp. nov.</title>
        <authorList>
            <person name="Carlier A."/>
            <person name="Qi S."/>
        </authorList>
    </citation>
    <scope>NUCLEOTIDE SEQUENCE</scope>
    <source>
        <strain evidence="14">LMG 31456</strain>
    </source>
</reference>
<dbReference type="Pfam" id="PF21317">
    <property type="entry name" value="BetaGal_ABD_1"/>
    <property type="match status" value="1"/>
</dbReference>
<evidence type="ECO:0000256" key="3">
    <source>
        <dbReference type="ARBA" id="ARBA00012756"/>
    </source>
</evidence>
<dbReference type="InterPro" id="IPR008979">
    <property type="entry name" value="Galactose-bd-like_sf"/>
</dbReference>
<dbReference type="PIRSF" id="PIRSF006336">
    <property type="entry name" value="B-gal"/>
    <property type="match status" value="1"/>
</dbReference>
<keyword evidence="6" id="KW-0325">Glycoprotein</keyword>
<dbReference type="Pfam" id="PF01301">
    <property type="entry name" value="Glyco_hydro_35"/>
    <property type="match status" value="1"/>
</dbReference>
<evidence type="ECO:0000256" key="7">
    <source>
        <dbReference type="ARBA" id="ARBA00023295"/>
    </source>
</evidence>
<evidence type="ECO:0000313" key="14">
    <source>
        <dbReference type="EMBL" id="NOU92710.1"/>
    </source>
</evidence>
<evidence type="ECO:0000256" key="1">
    <source>
        <dbReference type="ARBA" id="ARBA00001412"/>
    </source>
</evidence>
<evidence type="ECO:0000256" key="8">
    <source>
        <dbReference type="PIRSR" id="PIRSR006336-1"/>
    </source>
</evidence>
<evidence type="ECO:0000313" key="15">
    <source>
        <dbReference type="Proteomes" id="UP000641588"/>
    </source>
</evidence>
<dbReference type="PROSITE" id="PS01182">
    <property type="entry name" value="GLYCOSYL_HYDROL_F35"/>
    <property type="match status" value="1"/>
</dbReference>
<comment type="caution">
    <text evidence="14">The sequence shown here is derived from an EMBL/GenBank/DDBJ whole genome shotgun (WGS) entry which is preliminary data.</text>
</comment>
<dbReference type="RefSeq" id="WP_171650912.1">
    <property type="nucleotide sequence ID" value="NZ_WHOD01000020.1"/>
</dbReference>
<accession>A0A972JZG2</accession>
<dbReference type="GO" id="GO:0004565">
    <property type="term" value="F:beta-galactosidase activity"/>
    <property type="evidence" value="ECO:0007669"/>
    <property type="project" value="UniProtKB-EC"/>
</dbReference>
<evidence type="ECO:0000259" key="11">
    <source>
        <dbReference type="Pfam" id="PF01301"/>
    </source>
</evidence>
<dbReference type="AlphaFoldDB" id="A0A972JZG2"/>